<evidence type="ECO:0000313" key="2">
    <source>
        <dbReference type="Proteomes" id="UP000299102"/>
    </source>
</evidence>
<sequence length="158" mass="18549">MSRVSIFGGEHPKKTLLQIDTDTLTVVLVETRLKATVNRNVARHVDRMRESMPYLSLIAENTVEYRMTHRLQCLRVAQVTHAMLRDFAGSPVLCILLDFTFYSKTKTPCRKKILFNSIEIRSVKPPTPARSEHAHDRHRRYDDNIRDQRLDDYKLRTR</sequence>
<protein>
    <submittedName>
        <fullName evidence="1">Uncharacterized protein</fullName>
    </submittedName>
</protein>
<keyword evidence="2" id="KW-1185">Reference proteome</keyword>
<dbReference type="AlphaFoldDB" id="A0A4C1XYZ1"/>
<organism evidence="1 2">
    <name type="scientific">Eumeta variegata</name>
    <name type="common">Bagworm moth</name>
    <name type="synonym">Eumeta japonica</name>
    <dbReference type="NCBI Taxonomy" id="151549"/>
    <lineage>
        <taxon>Eukaryota</taxon>
        <taxon>Metazoa</taxon>
        <taxon>Ecdysozoa</taxon>
        <taxon>Arthropoda</taxon>
        <taxon>Hexapoda</taxon>
        <taxon>Insecta</taxon>
        <taxon>Pterygota</taxon>
        <taxon>Neoptera</taxon>
        <taxon>Endopterygota</taxon>
        <taxon>Lepidoptera</taxon>
        <taxon>Glossata</taxon>
        <taxon>Ditrysia</taxon>
        <taxon>Tineoidea</taxon>
        <taxon>Psychidae</taxon>
        <taxon>Oiketicinae</taxon>
        <taxon>Eumeta</taxon>
    </lineage>
</organism>
<accession>A0A4C1XYZ1</accession>
<evidence type="ECO:0000313" key="1">
    <source>
        <dbReference type="EMBL" id="GBP68836.1"/>
    </source>
</evidence>
<dbReference type="EMBL" id="BGZK01001025">
    <property type="protein sequence ID" value="GBP68836.1"/>
    <property type="molecule type" value="Genomic_DNA"/>
</dbReference>
<dbReference type="Proteomes" id="UP000299102">
    <property type="component" value="Unassembled WGS sequence"/>
</dbReference>
<reference evidence="1 2" key="1">
    <citation type="journal article" date="2019" name="Commun. Biol.">
        <title>The bagworm genome reveals a unique fibroin gene that provides high tensile strength.</title>
        <authorList>
            <person name="Kono N."/>
            <person name="Nakamura H."/>
            <person name="Ohtoshi R."/>
            <person name="Tomita M."/>
            <person name="Numata K."/>
            <person name="Arakawa K."/>
        </authorList>
    </citation>
    <scope>NUCLEOTIDE SEQUENCE [LARGE SCALE GENOMIC DNA]</scope>
</reference>
<proteinExistence type="predicted"/>
<name>A0A4C1XYZ1_EUMVA</name>
<gene>
    <name evidence="1" type="ORF">EVAR_41574_1</name>
</gene>
<comment type="caution">
    <text evidence="1">The sequence shown here is derived from an EMBL/GenBank/DDBJ whole genome shotgun (WGS) entry which is preliminary data.</text>
</comment>